<keyword evidence="5 6" id="KW-0472">Membrane</keyword>
<sequence>MDGVLWGMLIGGVLLAAARLAWLMLRPSDSVVQPAPDSLEVLLMPEEVSGLEGALVRFFVESELPWTPRGCVLWLTVITALLYLLAVLAGLQDGWFLFLHLILGVIFVTFLVLRRNGRLNEFRMQLPDVVSLLARSSRAGLEFSEALGLCEKMARGRLQGELQHCRNQLLLGRTVSGTMESLARRAQLRELGLLAAVLSVHRQTGGALADSLDRLSQLLRDRIAFRRQMQAASSGGRLSALLIAPAAPLLFAALLLINPEHVQVFFTEAIGRTFLVLGVMLNAIGIVWILGLIKMPR</sequence>
<feature type="transmembrane region" description="Helical" evidence="6">
    <location>
        <begin position="71"/>
        <end position="89"/>
    </location>
</feature>
<keyword evidence="4 6" id="KW-1133">Transmembrane helix</keyword>
<evidence type="ECO:0000259" key="7">
    <source>
        <dbReference type="Pfam" id="PF00482"/>
    </source>
</evidence>
<dbReference type="GO" id="GO:0005886">
    <property type="term" value="C:plasma membrane"/>
    <property type="evidence" value="ECO:0007669"/>
    <property type="project" value="UniProtKB-SubCell"/>
</dbReference>
<feature type="transmembrane region" description="Helical" evidence="6">
    <location>
        <begin position="6"/>
        <end position="25"/>
    </location>
</feature>
<evidence type="ECO:0000256" key="5">
    <source>
        <dbReference type="ARBA" id="ARBA00023136"/>
    </source>
</evidence>
<evidence type="ECO:0000313" key="9">
    <source>
        <dbReference type="Proteomes" id="UP000321083"/>
    </source>
</evidence>
<dbReference type="Proteomes" id="UP000321083">
    <property type="component" value="Unassembled WGS sequence"/>
</dbReference>
<evidence type="ECO:0000313" key="8">
    <source>
        <dbReference type="EMBL" id="TWW10110.1"/>
    </source>
</evidence>
<dbReference type="Pfam" id="PF00482">
    <property type="entry name" value="T2SSF"/>
    <property type="match status" value="1"/>
</dbReference>
<dbReference type="InterPro" id="IPR018076">
    <property type="entry name" value="T2SS_GspF_dom"/>
</dbReference>
<proteinExistence type="predicted"/>
<comment type="caution">
    <text evidence="8">The sequence shown here is derived from an EMBL/GenBank/DDBJ whole genome shotgun (WGS) entry which is preliminary data.</text>
</comment>
<dbReference type="PANTHER" id="PTHR35007">
    <property type="entry name" value="INTEGRAL MEMBRANE PROTEIN-RELATED"/>
    <property type="match status" value="1"/>
</dbReference>
<keyword evidence="2" id="KW-1003">Cell membrane</keyword>
<dbReference type="PANTHER" id="PTHR35007:SF1">
    <property type="entry name" value="PILUS ASSEMBLY PROTEIN"/>
    <property type="match status" value="1"/>
</dbReference>
<feature type="transmembrane region" description="Helical" evidence="6">
    <location>
        <begin position="236"/>
        <end position="257"/>
    </location>
</feature>
<evidence type="ECO:0000256" key="6">
    <source>
        <dbReference type="SAM" id="Phobius"/>
    </source>
</evidence>
<feature type="transmembrane region" description="Helical" evidence="6">
    <location>
        <begin position="269"/>
        <end position="293"/>
    </location>
</feature>
<dbReference type="AlphaFoldDB" id="A0A5C6M5Q5"/>
<evidence type="ECO:0000256" key="1">
    <source>
        <dbReference type="ARBA" id="ARBA00004651"/>
    </source>
</evidence>
<name>A0A5C6M5Q5_9PLAN</name>
<evidence type="ECO:0000256" key="3">
    <source>
        <dbReference type="ARBA" id="ARBA00022692"/>
    </source>
</evidence>
<evidence type="ECO:0000256" key="2">
    <source>
        <dbReference type="ARBA" id="ARBA00022475"/>
    </source>
</evidence>
<protein>
    <recommendedName>
        <fullName evidence="7">Type II secretion system protein GspF domain-containing protein</fullName>
    </recommendedName>
</protein>
<reference evidence="8 9" key="2">
    <citation type="submission" date="2019-08" db="EMBL/GenBank/DDBJ databases">
        <authorList>
            <person name="Henke P."/>
        </authorList>
    </citation>
    <scope>NUCLEOTIDE SEQUENCE [LARGE SCALE GENOMIC DNA]</scope>
    <source>
        <strain evidence="8">Phe10_nw2017</strain>
    </source>
</reference>
<feature type="transmembrane region" description="Helical" evidence="6">
    <location>
        <begin position="95"/>
        <end position="113"/>
    </location>
</feature>
<keyword evidence="3 6" id="KW-0812">Transmembrane</keyword>
<dbReference type="InterPro" id="IPR042094">
    <property type="entry name" value="T2SS_GspF_sf"/>
</dbReference>
<dbReference type="EMBL" id="SRHE01000111">
    <property type="protein sequence ID" value="TWW10110.1"/>
    <property type="molecule type" value="Genomic_DNA"/>
</dbReference>
<feature type="domain" description="Type II secretion system protein GspF" evidence="7">
    <location>
        <begin position="131"/>
        <end position="255"/>
    </location>
</feature>
<organism evidence="8 9">
    <name type="scientific">Planctomyces bekefii</name>
    <dbReference type="NCBI Taxonomy" id="1653850"/>
    <lineage>
        <taxon>Bacteria</taxon>
        <taxon>Pseudomonadati</taxon>
        <taxon>Planctomycetota</taxon>
        <taxon>Planctomycetia</taxon>
        <taxon>Planctomycetales</taxon>
        <taxon>Planctomycetaceae</taxon>
        <taxon>Planctomyces</taxon>
    </lineage>
</organism>
<dbReference type="Gene3D" id="1.20.81.30">
    <property type="entry name" value="Type II secretion system (T2SS), domain F"/>
    <property type="match status" value="1"/>
</dbReference>
<comment type="subcellular location">
    <subcellularLocation>
        <location evidence="1">Cell membrane</location>
        <topology evidence="1">Multi-pass membrane protein</topology>
    </subcellularLocation>
</comment>
<accession>A0A5C6M5Q5</accession>
<gene>
    <name evidence="8" type="ORF">E3A20_07850</name>
</gene>
<reference evidence="8 9" key="1">
    <citation type="submission" date="2019-08" db="EMBL/GenBank/DDBJ databases">
        <title>100 year-old enigma solved: identification of Planctomyces bekefii, the type genus and species of the phylum Planctomycetes.</title>
        <authorList>
            <person name="Svetlana D.N."/>
            <person name="Overmann J."/>
        </authorList>
    </citation>
    <scope>NUCLEOTIDE SEQUENCE [LARGE SCALE GENOMIC DNA]</scope>
    <source>
        <strain evidence="8">Phe10_nw2017</strain>
    </source>
</reference>
<keyword evidence="9" id="KW-1185">Reference proteome</keyword>
<evidence type="ECO:0000256" key="4">
    <source>
        <dbReference type="ARBA" id="ARBA00022989"/>
    </source>
</evidence>